<evidence type="ECO:0000256" key="3">
    <source>
        <dbReference type="ARBA" id="ARBA00022448"/>
    </source>
</evidence>
<proteinExistence type="inferred from homology"/>
<evidence type="ECO:0000256" key="1">
    <source>
        <dbReference type="ARBA" id="ARBA00004651"/>
    </source>
</evidence>
<feature type="transmembrane region" description="Helical" evidence="11">
    <location>
        <begin position="140"/>
        <end position="157"/>
    </location>
</feature>
<dbReference type="InterPro" id="IPR051163">
    <property type="entry name" value="Sodium:Solute_Symporter_SSF"/>
</dbReference>
<evidence type="ECO:0000256" key="8">
    <source>
        <dbReference type="ARBA" id="ARBA00023065"/>
    </source>
</evidence>
<evidence type="ECO:0000256" key="6">
    <source>
        <dbReference type="ARBA" id="ARBA00022989"/>
    </source>
</evidence>
<dbReference type="PROSITE" id="PS50283">
    <property type="entry name" value="NA_SOLUT_SYMP_3"/>
    <property type="match status" value="1"/>
</dbReference>
<evidence type="ECO:0000256" key="10">
    <source>
        <dbReference type="ARBA" id="ARBA00023201"/>
    </source>
</evidence>
<feature type="transmembrane region" description="Helical" evidence="11">
    <location>
        <begin position="6"/>
        <end position="26"/>
    </location>
</feature>
<gene>
    <name evidence="12" type="ORF">PoB_005220100</name>
</gene>
<evidence type="ECO:0000256" key="11">
    <source>
        <dbReference type="SAM" id="Phobius"/>
    </source>
</evidence>
<keyword evidence="4" id="KW-1003">Cell membrane</keyword>
<dbReference type="InterPro" id="IPR001734">
    <property type="entry name" value="Na/solute_symporter"/>
</dbReference>
<dbReference type="PANTHER" id="PTHR42985:SF40">
    <property type="entry name" value="LD47995P-RELATED"/>
    <property type="match status" value="1"/>
</dbReference>
<dbReference type="GO" id="GO:0005886">
    <property type="term" value="C:plasma membrane"/>
    <property type="evidence" value="ECO:0007669"/>
    <property type="project" value="UniProtKB-SubCell"/>
</dbReference>
<dbReference type="GO" id="GO:0006814">
    <property type="term" value="P:sodium ion transport"/>
    <property type="evidence" value="ECO:0007669"/>
    <property type="project" value="UniProtKB-KW"/>
</dbReference>
<organism evidence="12 13">
    <name type="scientific">Plakobranchus ocellatus</name>
    <dbReference type="NCBI Taxonomy" id="259542"/>
    <lineage>
        <taxon>Eukaryota</taxon>
        <taxon>Metazoa</taxon>
        <taxon>Spiralia</taxon>
        <taxon>Lophotrochozoa</taxon>
        <taxon>Mollusca</taxon>
        <taxon>Gastropoda</taxon>
        <taxon>Heterobranchia</taxon>
        <taxon>Euthyneura</taxon>
        <taxon>Panpulmonata</taxon>
        <taxon>Sacoglossa</taxon>
        <taxon>Placobranchoidea</taxon>
        <taxon>Plakobranchidae</taxon>
        <taxon>Plakobranchus</taxon>
    </lineage>
</organism>
<dbReference type="GO" id="GO:0015293">
    <property type="term" value="F:symporter activity"/>
    <property type="evidence" value="ECO:0007669"/>
    <property type="project" value="TreeGrafter"/>
</dbReference>
<keyword evidence="5 11" id="KW-0812">Transmembrane</keyword>
<evidence type="ECO:0000313" key="13">
    <source>
        <dbReference type="Proteomes" id="UP000735302"/>
    </source>
</evidence>
<evidence type="ECO:0000256" key="4">
    <source>
        <dbReference type="ARBA" id="ARBA00022475"/>
    </source>
</evidence>
<keyword evidence="10" id="KW-0739">Sodium transport</keyword>
<reference evidence="12 13" key="1">
    <citation type="journal article" date="2021" name="Elife">
        <title>Chloroplast acquisition without the gene transfer in kleptoplastic sea slugs, Plakobranchus ocellatus.</title>
        <authorList>
            <person name="Maeda T."/>
            <person name="Takahashi S."/>
            <person name="Yoshida T."/>
            <person name="Shimamura S."/>
            <person name="Takaki Y."/>
            <person name="Nagai Y."/>
            <person name="Toyoda A."/>
            <person name="Suzuki Y."/>
            <person name="Arimoto A."/>
            <person name="Ishii H."/>
            <person name="Satoh N."/>
            <person name="Nishiyama T."/>
            <person name="Hasebe M."/>
            <person name="Maruyama T."/>
            <person name="Minagawa J."/>
            <person name="Obokata J."/>
            <person name="Shigenobu S."/>
        </authorList>
    </citation>
    <scope>NUCLEOTIDE SEQUENCE [LARGE SCALE GENOMIC DNA]</scope>
</reference>
<keyword evidence="9 11" id="KW-0472">Membrane</keyword>
<dbReference type="AlphaFoldDB" id="A0AAV4C2T9"/>
<evidence type="ECO:0000313" key="12">
    <source>
        <dbReference type="EMBL" id="GFO25696.1"/>
    </source>
</evidence>
<keyword evidence="8" id="KW-0406">Ion transport</keyword>
<keyword evidence="7" id="KW-0915">Sodium</keyword>
<keyword evidence="3" id="KW-0813">Transport</keyword>
<comment type="similarity">
    <text evidence="2">Belongs to the sodium:solute symporter (SSF) (TC 2.A.21) family.</text>
</comment>
<dbReference type="Gene3D" id="1.20.1730.10">
    <property type="entry name" value="Sodium/glucose cotransporter"/>
    <property type="match status" value="1"/>
</dbReference>
<comment type="caution">
    <text evidence="12">The sequence shown here is derived from an EMBL/GenBank/DDBJ whole genome shotgun (WGS) entry which is preliminary data.</text>
</comment>
<protein>
    <submittedName>
        <fullName evidence="12">Sodium-coupled monocarboxylate transporter 1</fullName>
    </submittedName>
</protein>
<evidence type="ECO:0000256" key="5">
    <source>
        <dbReference type="ARBA" id="ARBA00022692"/>
    </source>
</evidence>
<evidence type="ECO:0000256" key="2">
    <source>
        <dbReference type="ARBA" id="ARBA00006434"/>
    </source>
</evidence>
<dbReference type="Proteomes" id="UP000735302">
    <property type="component" value="Unassembled WGS sequence"/>
</dbReference>
<evidence type="ECO:0000256" key="9">
    <source>
        <dbReference type="ARBA" id="ARBA00023136"/>
    </source>
</evidence>
<comment type="subcellular location">
    <subcellularLocation>
        <location evidence="1">Cell membrane</location>
        <topology evidence="1">Multi-pass membrane protein</topology>
    </subcellularLocation>
</comment>
<accession>A0AAV4C2T9</accession>
<dbReference type="EMBL" id="BLXT01005772">
    <property type="protein sequence ID" value="GFO25696.1"/>
    <property type="molecule type" value="Genomic_DNA"/>
</dbReference>
<sequence length="245" mass="26971">MTLNLPVRWIITIMLFLIGLYMSTFFENCDPLKAKLVSARNEIVPLFMMDILSPTTGLAGLYLAGLFCATSSTVSAGLNSISAVVLEDYVKVYVKHHIRDNKARLYSQIIDHYVYIRNSFSARAERVHSRSALSTGKCKVLLLGILVYIKALLLSVVRNFTPKYNVPTERVLPPVPVWVPEAAPAPPETSLCIGPVDRTDETCPLALRPLFLDVIAKYGRQYALAYSDGSSAGGTGNRGNGIYIL</sequence>
<dbReference type="InterPro" id="IPR038377">
    <property type="entry name" value="Na/Glc_symporter_sf"/>
</dbReference>
<keyword evidence="6 11" id="KW-1133">Transmembrane helix</keyword>
<keyword evidence="13" id="KW-1185">Reference proteome</keyword>
<evidence type="ECO:0000256" key="7">
    <source>
        <dbReference type="ARBA" id="ARBA00023053"/>
    </source>
</evidence>
<dbReference type="PANTHER" id="PTHR42985">
    <property type="entry name" value="SODIUM-COUPLED MONOCARBOXYLATE TRANSPORTER"/>
    <property type="match status" value="1"/>
</dbReference>
<name>A0AAV4C2T9_9GAST</name>